<reference evidence="1 2" key="1">
    <citation type="submission" date="2020-02" db="EMBL/GenBank/DDBJ databases">
        <authorList>
            <person name="Ma Q."/>
            <person name="Huang Y."/>
            <person name="Song X."/>
            <person name="Pei D."/>
        </authorList>
    </citation>
    <scope>NUCLEOTIDE SEQUENCE [LARGE SCALE GENOMIC DNA]</scope>
    <source>
        <strain evidence="1">Sxm20200214</strain>
        <tissue evidence="1">Leaf</tissue>
    </source>
</reference>
<keyword evidence="2" id="KW-1185">Reference proteome</keyword>
<dbReference type="AlphaFoldDB" id="A0A8X7V7Q4"/>
<organism evidence="1 2">
    <name type="scientific">Brassica carinata</name>
    <name type="common">Ethiopian mustard</name>
    <name type="synonym">Abyssinian cabbage</name>
    <dbReference type="NCBI Taxonomy" id="52824"/>
    <lineage>
        <taxon>Eukaryota</taxon>
        <taxon>Viridiplantae</taxon>
        <taxon>Streptophyta</taxon>
        <taxon>Embryophyta</taxon>
        <taxon>Tracheophyta</taxon>
        <taxon>Spermatophyta</taxon>
        <taxon>Magnoliopsida</taxon>
        <taxon>eudicotyledons</taxon>
        <taxon>Gunneridae</taxon>
        <taxon>Pentapetalae</taxon>
        <taxon>rosids</taxon>
        <taxon>malvids</taxon>
        <taxon>Brassicales</taxon>
        <taxon>Brassicaceae</taxon>
        <taxon>Brassiceae</taxon>
        <taxon>Brassica</taxon>
    </lineage>
</organism>
<proteinExistence type="predicted"/>
<dbReference type="Proteomes" id="UP000886595">
    <property type="component" value="Unassembled WGS sequence"/>
</dbReference>
<sequence length="148" mass="16670">MCRVQEVLLEEDMRESSKAFKNRISRFTFIPIDAIKFALPFRSKVGTTLSQMDKYDIVFVGYVQCGLCIVSEKLISVQFGKGTHWFGANTWLIHPTAVQSAAAFPHYPVEDEILGRNVVGQRSDGSYDLVSCPNEFVTIASMHCKLLM</sequence>
<protein>
    <submittedName>
        <fullName evidence="1">Uncharacterized protein</fullName>
    </submittedName>
</protein>
<dbReference type="EMBL" id="JAAMPC010000007">
    <property type="protein sequence ID" value="KAG2305177.1"/>
    <property type="molecule type" value="Genomic_DNA"/>
</dbReference>
<evidence type="ECO:0000313" key="2">
    <source>
        <dbReference type="Proteomes" id="UP000886595"/>
    </source>
</evidence>
<evidence type="ECO:0000313" key="1">
    <source>
        <dbReference type="EMBL" id="KAG2305177.1"/>
    </source>
</evidence>
<comment type="caution">
    <text evidence="1">The sequence shown here is derived from an EMBL/GenBank/DDBJ whole genome shotgun (WGS) entry which is preliminary data.</text>
</comment>
<gene>
    <name evidence="1" type="ORF">Bca52824_033828</name>
</gene>
<name>A0A8X7V7Q4_BRACI</name>
<accession>A0A8X7V7Q4</accession>